<reference evidence="2" key="1">
    <citation type="journal article" date="2016" name="Nature">
        <title>Genome evolution in the allotetraploid frog Xenopus laevis.</title>
        <authorList>
            <person name="Session A.M."/>
            <person name="Uno Y."/>
            <person name="Kwon T."/>
            <person name="Chapman J.A."/>
            <person name="Toyoda A."/>
            <person name="Takahashi S."/>
            <person name="Fukui A."/>
            <person name="Hikosaka A."/>
            <person name="Suzuki A."/>
            <person name="Kondo M."/>
            <person name="van Heeringen S.J."/>
            <person name="Quigley I."/>
            <person name="Heinz S."/>
            <person name="Ogino H."/>
            <person name="Ochi H."/>
            <person name="Hellsten U."/>
            <person name="Lyons J.B."/>
            <person name="Simakov O."/>
            <person name="Putnam N."/>
            <person name="Stites J."/>
            <person name="Kuroki Y."/>
            <person name="Tanaka T."/>
            <person name="Michiue T."/>
            <person name="Watanabe M."/>
            <person name="Bogdanovic O."/>
            <person name="Lister R."/>
            <person name="Georgiou G."/>
            <person name="Paranjpe S.S."/>
            <person name="van Kruijsbergen I."/>
            <person name="Shu S."/>
            <person name="Carlson J."/>
            <person name="Kinoshita T."/>
            <person name="Ohta Y."/>
            <person name="Mawaribuchi S."/>
            <person name="Jenkins J."/>
            <person name="Grimwood J."/>
            <person name="Schmutz J."/>
            <person name="Mitros T."/>
            <person name="Mozaffari S.V."/>
            <person name="Suzuki Y."/>
            <person name="Haramoto Y."/>
            <person name="Yamamoto T.S."/>
            <person name="Takagi C."/>
            <person name="Heald R."/>
            <person name="Miller K."/>
            <person name="Haudenschild C."/>
            <person name="Kitzman J."/>
            <person name="Nakayama T."/>
            <person name="Izutsu Y."/>
            <person name="Robert J."/>
            <person name="Fortriede J."/>
            <person name="Burns K."/>
            <person name="Lotay V."/>
            <person name="Karimi K."/>
            <person name="Yasuoka Y."/>
            <person name="Dichmann D.S."/>
            <person name="Flajnik M.F."/>
            <person name="Houston D.W."/>
            <person name="Shendure J."/>
            <person name="DuPasquier L."/>
            <person name="Vize P.D."/>
            <person name="Zorn A.M."/>
            <person name="Ito M."/>
            <person name="Marcotte E.M."/>
            <person name="Wallingford J.B."/>
            <person name="Ito Y."/>
            <person name="Asashima M."/>
            <person name="Ueno N."/>
            <person name="Matsuda Y."/>
            <person name="Veenstra G.J."/>
            <person name="Fujiyama A."/>
            <person name="Harland R.M."/>
            <person name="Taira M."/>
            <person name="Rokhsar D.S."/>
        </authorList>
    </citation>
    <scope>NUCLEOTIDE SEQUENCE [LARGE SCALE GENOMIC DNA]</scope>
    <source>
        <strain evidence="2">J</strain>
    </source>
</reference>
<dbReference type="Proteomes" id="UP000694892">
    <property type="component" value="Chromosome 3S"/>
</dbReference>
<gene>
    <name evidence="1" type="ORF">XELAEV_18020729mg</name>
</gene>
<evidence type="ECO:0000313" key="2">
    <source>
        <dbReference type="Proteomes" id="UP000694892"/>
    </source>
</evidence>
<proteinExistence type="predicted"/>
<sequence>MQFSFMIQSKPKLYFSGVDTITVTQSRVCLRMHSSSMNKKSTAEEMAVCKNYKHVWCSQELRLLRRSPNLATILAATEPASVYLYEGEIKIRDFSNIQKINSTSKYICLFI</sequence>
<organism evidence="1 2">
    <name type="scientific">Xenopus laevis</name>
    <name type="common">African clawed frog</name>
    <dbReference type="NCBI Taxonomy" id="8355"/>
    <lineage>
        <taxon>Eukaryota</taxon>
        <taxon>Metazoa</taxon>
        <taxon>Chordata</taxon>
        <taxon>Craniata</taxon>
        <taxon>Vertebrata</taxon>
        <taxon>Euteleostomi</taxon>
        <taxon>Amphibia</taxon>
        <taxon>Batrachia</taxon>
        <taxon>Anura</taxon>
        <taxon>Pipoidea</taxon>
        <taxon>Pipidae</taxon>
        <taxon>Xenopodinae</taxon>
        <taxon>Xenopus</taxon>
        <taxon>Xenopus</taxon>
    </lineage>
</organism>
<evidence type="ECO:0000313" key="1">
    <source>
        <dbReference type="EMBL" id="OCT87036.1"/>
    </source>
</evidence>
<accession>A0A974DA92</accession>
<dbReference type="EMBL" id="CM004471">
    <property type="protein sequence ID" value="OCT87036.1"/>
    <property type="molecule type" value="Genomic_DNA"/>
</dbReference>
<dbReference type="AlphaFoldDB" id="A0A974DA92"/>
<protein>
    <submittedName>
        <fullName evidence="1">Uncharacterized protein</fullName>
    </submittedName>
</protein>
<name>A0A974DA92_XENLA</name>